<evidence type="ECO:0008006" key="4">
    <source>
        <dbReference type="Google" id="ProtNLM"/>
    </source>
</evidence>
<evidence type="ECO:0000313" key="3">
    <source>
        <dbReference type="Proteomes" id="UP000183982"/>
    </source>
</evidence>
<gene>
    <name evidence="2" type="ORF">SAMN05444000_103243</name>
</gene>
<evidence type="ECO:0000256" key="1">
    <source>
        <dbReference type="SAM" id="SignalP"/>
    </source>
</evidence>
<proteinExistence type="predicted"/>
<organism evidence="2 3">
    <name type="scientific">Shimia gijangensis</name>
    <dbReference type="NCBI Taxonomy" id="1470563"/>
    <lineage>
        <taxon>Bacteria</taxon>
        <taxon>Pseudomonadati</taxon>
        <taxon>Pseudomonadota</taxon>
        <taxon>Alphaproteobacteria</taxon>
        <taxon>Rhodobacterales</taxon>
        <taxon>Roseobacteraceae</taxon>
    </lineage>
</organism>
<accession>A0A1M6EME8</accession>
<dbReference type="RefSeq" id="WP_073249718.1">
    <property type="nucleotide sequence ID" value="NZ_FQZQ01000003.1"/>
</dbReference>
<reference evidence="3" key="1">
    <citation type="submission" date="2016-11" db="EMBL/GenBank/DDBJ databases">
        <authorList>
            <person name="Varghese N."/>
            <person name="Submissions S."/>
        </authorList>
    </citation>
    <scope>NUCLEOTIDE SEQUENCE [LARGE SCALE GENOMIC DNA]</scope>
    <source>
        <strain evidence="3">DSM 100564</strain>
    </source>
</reference>
<dbReference type="OrthoDB" id="7778506at2"/>
<evidence type="ECO:0000313" key="2">
    <source>
        <dbReference type="EMBL" id="SHI86586.1"/>
    </source>
</evidence>
<dbReference type="EMBL" id="FQZQ01000003">
    <property type="protein sequence ID" value="SHI86586.1"/>
    <property type="molecule type" value="Genomic_DNA"/>
</dbReference>
<keyword evidence="3" id="KW-1185">Reference proteome</keyword>
<protein>
    <recommendedName>
        <fullName evidence="4">Nickel/cobalt transporter regulator</fullName>
    </recommendedName>
</protein>
<feature type="signal peptide" evidence="1">
    <location>
        <begin position="1"/>
        <end position="18"/>
    </location>
</feature>
<feature type="chain" id="PRO_5012997220" description="Nickel/cobalt transporter regulator" evidence="1">
    <location>
        <begin position="19"/>
        <end position="103"/>
    </location>
</feature>
<keyword evidence="1" id="KW-0732">Signal</keyword>
<sequence>MRSTIVAAIVLATITATAGLADVGGKKKTARQANAHHSKVEKSHPYANKKVLHTKRLTRVQKRRLPALPRGHSYRVVGDHVVAMDEDLLVIVSVLGLASVLFD</sequence>
<dbReference type="AlphaFoldDB" id="A0A1M6EME8"/>
<name>A0A1M6EME8_9RHOB</name>
<dbReference type="Proteomes" id="UP000183982">
    <property type="component" value="Unassembled WGS sequence"/>
</dbReference>